<dbReference type="OrthoDB" id="445712at2759"/>
<reference evidence="9" key="2">
    <citation type="journal article" date="2018" name="BMC Genomics">
        <title>A manually annotated Actinidia chinensis var. chinensis (kiwifruit) genome highlights the challenges associated with draft genomes and gene prediction in plants.</title>
        <authorList>
            <person name="Pilkington S.M."/>
            <person name="Crowhurst R."/>
            <person name="Hilario E."/>
            <person name="Nardozza S."/>
            <person name="Fraser L."/>
            <person name="Peng Y."/>
            <person name="Gunaseelan K."/>
            <person name="Simpson R."/>
            <person name="Tahir J."/>
            <person name="Deroles S.C."/>
            <person name="Templeton K."/>
            <person name="Luo Z."/>
            <person name="Davy M."/>
            <person name="Cheng C."/>
            <person name="McNeilage M."/>
            <person name="Scaglione D."/>
            <person name="Liu Y."/>
            <person name="Zhang Q."/>
            <person name="Datson P."/>
            <person name="De Silva N."/>
            <person name="Gardiner S.E."/>
            <person name="Bassett H."/>
            <person name="Chagne D."/>
            <person name="McCallum J."/>
            <person name="Dzierzon H."/>
            <person name="Deng C."/>
            <person name="Wang Y.Y."/>
            <person name="Barron L."/>
            <person name="Manako K."/>
            <person name="Bowen J."/>
            <person name="Foster T.M."/>
            <person name="Erridge Z.A."/>
            <person name="Tiffin H."/>
            <person name="Waite C.N."/>
            <person name="Davies K.M."/>
            <person name="Grierson E.P."/>
            <person name="Laing W.A."/>
            <person name="Kirk R."/>
            <person name="Chen X."/>
            <person name="Wood M."/>
            <person name="Montefiori M."/>
            <person name="Brummell D.A."/>
            <person name="Schwinn K.E."/>
            <person name="Catanach A."/>
            <person name="Fullerton C."/>
            <person name="Li D."/>
            <person name="Meiyalaghan S."/>
            <person name="Nieuwenhuizen N."/>
            <person name="Read N."/>
            <person name="Prakash R."/>
            <person name="Hunter D."/>
            <person name="Zhang H."/>
            <person name="McKenzie M."/>
            <person name="Knabel M."/>
            <person name="Harris A."/>
            <person name="Allan A.C."/>
            <person name="Gleave A."/>
            <person name="Chen A."/>
            <person name="Janssen B.J."/>
            <person name="Plunkett B."/>
            <person name="Ampomah-Dwamena C."/>
            <person name="Voogd C."/>
            <person name="Leif D."/>
            <person name="Lafferty D."/>
            <person name="Souleyre E.J.F."/>
            <person name="Varkonyi-Gasic E."/>
            <person name="Gambi F."/>
            <person name="Hanley J."/>
            <person name="Yao J.L."/>
            <person name="Cheung J."/>
            <person name="David K.M."/>
            <person name="Warren B."/>
            <person name="Marsh K."/>
            <person name="Snowden K.C."/>
            <person name="Lin-Wang K."/>
            <person name="Brian L."/>
            <person name="Martinez-Sanchez M."/>
            <person name="Wang M."/>
            <person name="Ileperuma N."/>
            <person name="Macnee N."/>
            <person name="Campin R."/>
            <person name="McAtee P."/>
            <person name="Drummond R.S.M."/>
            <person name="Espley R.V."/>
            <person name="Ireland H.S."/>
            <person name="Wu R."/>
            <person name="Atkinson R.G."/>
            <person name="Karunairetnam S."/>
            <person name="Bulley S."/>
            <person name="Chunkath S."/>
            <person name="Hanley Z."/>
            <person name="Storey R."/>
            <person name="Thrimawithana A.H."/>
            <person name="Thomson S."/>
            <person name="David C."/>
            <person name="Testolin R."/>
            <person name="Huang H."/>
            <person name="Hellens R.P."/>
            <person name="Schaffer R.J."/>
        </authorList>
    </citation>
    <scope>NUCLEOTIDE SEQUENCE [LARGE SCALE GENOMIC DNA]</scope>
    <source>
        <strain evidence="9">cv. Red5</strain>
    </source>
</reference>
<evidence type="ECO:0000259" key="7">
    <source>
        <dbReference type="Pfam" id="PF12627"/>
    </source>
</evidence>
<keyword evidence="2 4" id="KW-0808">Transferase</keyword>
<evidence type="ECO:0000256" key="3">
    <source>
        <dbReference type="ARBA" id="ARBA00022741"/>
    </source>
</evidence>
<evidence type="ECO:0000256" key="5">
    <source>
        <dbReference type="SAM" id="MobiDB-lite"/>
    </source>
</evidence>
<dbReference type="PANTHER" id="PTHR43051:SF1">
    <property type="entry name" value="POLYNUCLEOTIDE ADENYLYLTRANSFERASE FAMILY PROTEIN"/>
    <property type="match status" value="1"/>
</dbReference>
<evidence type="ECO:0000313" key="9">
    <source>
        <dbReference type="Proteomes" id="UP000241394"/>
    </source>
</evidence>
<dbReference type="Pfam" id="PF12627">
    <property type="entry name" value="PolyA_pol_RNAbd"/>
    <property type="match status" value="1"/>
</dbReference>
<dbReference type="AlphaFoldDB" id="A0A2R6RIW2"/>
<feature type="domain" description="Poly A polymerase head" evidence="6">
    <location>
        <begin position="89"/>
        <end position="216"/>
    </location>
</feature>
<feature type="domain" description="tRNA nucleotidyltransferase/poly(A) polymerase RNA and SrmB- binding" evidence="7">
    <location>
        <begin position="245"/>
        <end position="306"/>
    </location>
</feature>
<dbReference type="Gene3D" id="3.30.460.10">
    <property type="entry name" value="Beta Polymerase, domain 2"/>
    <property type="match status" value="1"/>
</dbReference>
<dbReference type="OMA" id="KLFFHLD"/>
<keyword evidence="4" id="KW-0694">RNA-binding</keyword>
<comment type="caution">
    <text evidence="8">The sequence shown here is derived from an EMBL/GenBank/DDBJ whole genome shotgun (WGS) entry which is preliminary data.</text>
</comment>
<name>A0A2R6RIW2_ACTCC</name>
<dbReference type="Gene3D" id="1.10.3090.10">
    <property type="entry name" value="cca-adding enzyme, domain 2"/>
    <property type="match status" value="1"/>
</dbReference>
<protein>
    <submittedName>
        <fullName evidence="8">Poly(A) polymerase</fullName>
    </submittedName>
</protein>
<dbReference type="SUPFAM" id="SSF81891">
    <property type="entry name" value="Poly A polymerase C-terminal region-like"/>
    <property type="match status" value="1"/>
</dbReference>
<dbReference type="GO" id="GO:0000166">
    <property type="term" value="F:nucleotide binding"/>
    <property type="evidence" value="ECO:0007669"/>
    <property type="project" value="UniProtKB-KW"/>
</dbReference>
<dbReference type="InterPro" id="IPR002646">
    <property type="entry name" value="PolA_pol_head_dom"/>
</dbReference>
<evidence type="ECO:0000256" key="2">
    <source>
        <dbReference type="ARBA" id="ARBA00022679"/>
    </source>
</evidence>
<feature type="region of interest" description="Disordered" evidence="5">
    <location>
        <begin position="683"/>
        <end position="735"/>
    </location>
</feature>
<keyword evidence="3" id="KW-0547">Nucleotide-binding</keyword>
<dbReference type="InterPro" id="IPR043519">
    <property type="entry name" value="NT_sf"/>
</dbReference>
<proteinExistence type="inferred from homology"/>
<dbReference type="Proteomes" id="UP000241394">
    <property type="component" value="Chromosome LG5"/>
</dbReference>
<dbReference type="EMBL" id="NKQK01000005">
    <property type="protein sequence ID" value="PSS29955.1"/>
    <property type="molecule type" value="Genomic_DNA"/>
</dbReference>
<evidence type="ECO:0000256" key="1">
    <source>
        <dbReference type="ARBA" id="ARBA00007265"/>
    </source>
</evidence>
<accession>A0A2R6RIW2</accession>
<dbReference type="CDD" id="cd05398">
    <property type="entry name" value="NT_ClassII-CCAase"/>
    <property type="match status" value="1"/>
</dbReference>
<evidence type="ECO:0000313" key="8">
    <source>
        <dbReference type="EMBL" id="PSS29955.1"/>
    </source>
</evidence>
<dbReference type="SUPFAM" id="SSF81301">
    <property type="entry name" value="Nucleotidyltransferase"/>
    <property type="match status" value="1"/>
</dbReference>
<keyword evidence="9" id="KW-1185">Reference proteome</keyword>
<dbReference type="Pfam" id="PF01743">
    <property type="entry name" value="PolyA_pol"/>
    <property type="match status" value="1"/>
</dbReference>
<sequence>MALSSRANSLLSRIKALLTLQRFNHTCSETGVQAPLYADVRSGSVPEQGEIDTSKWRKLDSRSLGITRSMISLSSWTVLQVLRRAGFEAYLVGGCVRDLLLNKVPKDFDVITTAALEQIRKQFHRCQIVGRRFPICWVHVKGCVVEVSSFETVAKSAKVKEGLLLSQMPRGCNRIDFVRWRDCMRRDFTVNSLFFDPFVNKIYDYADGMMDLRSLKLQTLIPAQLSFEEDSARILRAFRIAARLGLSFSKETETAIRKLSLSITSLTKSRLMLELNYMLSYGAASPSLCLLWRFNLLDILLPFQATYLAQQARGQSCPPSSLMLMRLFSNLDKLVTCDKPSDCSLWVTLLAVHMALVNNPQDTLVVWTFASVLYHGRWEEGVKFAREHAQSPTSFKPEIKEACDVMSDDELAERVTDFARMVQGYTDALTETNSLLQIMSRFPDSPCSGLVFIPHKTGRQSADLLSMLVNDVVSLKTNRTSFDIDYDNLRKGKGRETRFVLGRIIMDTMSNGVFQENKVVKEDKDYLHISDQHKVETLGEKCYIAASDVETRHIVSKVDDRKRSLSPSDAEVVQQGWAKKQKLTGKDCSPSENKRCKKQKAVVYEKAKNEGKQKPEVAKRDLKLVKNEINFISQNDKTQKQQNNLPSKETVMTQANVSENGKGKHIESPEEFSDTQLKAVEKCRLPQDRSKQEEVVLENKKRLHQEQGITEKNDKHKQDLTKEKHSRPVLSSLFR</sequence>
<gene>
    <name evidence="8" type="ORF">CEY00_Acc05269</name>
</gene>
<dbReference type="PANTHER" id="PTHR43051">
    <property type="entry name" value="POLYNUCLEOTIDE ADENYLYLTRANSFERASE FAMILY PROTEIN"/>
    <property type="match status" value="1"/>
</dbReference>
<evidence type="ECO:0000256" key="4">
    <source>
        <dbReference type="RuleBase" id="RU003953"/>
    </source>
</evidence>
<dbReference type="FunCoup" id="A0A2R6RIW2">
    <property type="interactions" value="1043"/>
</dbReference>
<organism evidence="8 9">
    <name type="scientific">Actinidia chinensis var. chinensis</name>
    <name type="common">Chinese soft-hair kiwi</name>
    <dbReference type="NCBI Taxonomy" id="1590841"/>
    <lineage>
        <taxon>Eukaryota</taxon>
        <taxon>Viridiplantae</taxon>
        <taxon>Streptophyta</taxon>
        <taxon>Embryophyta</taxon>
        <taxon>Tracheophyta</taxon>
        <taxon>Spermatophyta</taxon>
        <taxon>Magnoliopsida</taxon>
        <taxon>eudicotyledons</taxon>
        <taxon>Gunneridae</taxon>
        <taxon>Pentapetalae</taxon>
        <taxon>asterids</taxon>
        <taxon>Ericales</taxon>
        <taxon>Actinidiaceae</taxon>
        <taxon>Actinidia</taxon>
    </lineage>
</organism>
<reference evidence="8 9" key="1">
    <citation type="submission" date="2017-07" db="EMBL/GenBank/DDBJ databases">
        <title>An improved, manually edited Actinidia chinensis var. chinensis (kiwifruit) genome highlights the challenges associated with draft genomes and gene prediction in plants.</title>
        <authorList>
            <person name="Pilkington S."/>
            <person name="Crowhurst R."/>
            <person name="Hilario E."/>
            <person name="Nardozza S."/>
            <person name="Fraser L."/>
            <person name="Peng Y."/>
            <person name="Gunaseelan K."/>
            <person name="Simpson R."/>
            <person name="Tahir J."/>
            <person name="Deroles S."/>
            <person name="Templeton K."/>
            <person name="Luo Z."/>
            <person name="Davy M."/>
            <person name="Cheng C."/>
            <person name="Mcneilage M."/>
            <person name="Scaglione D."/>
            <person name="Liu Y."/>
            <person name="Zhang Q."/>
            <person name="Datson P."/>
            <person name="De Silva N."/>
            <person name="Gardiner S."/>
            <person name="Bassett H."/>
            <person name="Chagne D."/>
            <person name="Mccallum J."/>
            <person name="Dzierzon H."/>
            <person name="Deng C."/>
            <person name="Wang Y.-Y."/>
            <person name="Barron N."/>
            <person name="Manako K."/>
            <person name="Bowen J."/>
            <person name="Foster T."/>
            <person name="Erridge Z."/>
            <person name="Tiffin H."/>
            <person name="Waite C."/>
            <person name="Davies K."/>
            <person name="Grierson E."/>
            <person name="Laing W."/>
            <person name="Kirk R."/>
            <person name="Chen X."/>
            <person name="Wood M."/>
            <person name="Montefiori M."/>
            <person name="Brummell D."/>
            <person name="Schwinn K."/>
            <person name="Catanach A."/>
            <person name="Fullerton C."/>
            <person name="Li D."/>
            <person name="Meiyalaghan S."/>
            <person name="Nieuwenhuizen N."/>
            <person name="Read N."/>
            <person name="Prakash R."/>
            <person name="Hunter D."/>
            <person name="Zhang H."/>
            <person name="Mckenzie M."/>
            <person name="Knabel M."/>
            <person name="Harris A."/>
            <person name="Allan A."/>
            <person name="Chen A."/>
            <person name="Janssen B."/>
            <person name="Plunkett B."/>
            <person name="Dwamena C."/>
            <person name="Voogd C."/>
            <person name="Leif D."/>
            <person name="Lafferty D."/>
            <person name="Souleyre E."/>
            <person name="Varkonyi-Gasic E."/>
            <person name="Gambi F."/>
            <person name="Hanley J."/>
            <person name="Yao J.-L."/>
            <person name="Cheung J."/>
            <person name="David K."/>
            <person name="Warren B."/>
            <person name="Marsh K."/>
            <person name="Snowden K."/>
            <person name="Lin-Wang K."/>
            <person name="Brian L."/>
            <person name="Martinez-Sanchez M."/>
            <person name="Wang M."/>
            <person name="Ileperuma N."/>
            <person name="Macnee N."/>
            <person name="Campin R."/>
            <person name="Mcatee P."/>
            <person name="Drummond R."/>
            <person name="Espley R."/>
            <person name="Ireland H."/>
            <person name="Wu R."/>
            <person name="Atkinson R."/>
            <person name="Karunairetnam S."/>
            <person name="Bulley S."/>
            <person name="Chunkath S."/>
            <person name="Hanley Z."/>
            <person name="Storey R."/>
            <person name="Thrimawithana A."/>
            <person name="Thomson S."/>
            <person name="David C."/>
            <person name="Testolin R."/>
        </authorList>
    </citation>
    <scope>NUCLEOTIDE SEQUENCE [LARGE SCALE GENOMIC DNA]</scope>
    <source>
        <strain evidence="9">cv. Red5</strain>
        <tissue evidence="8">Young leaf</tissue>
    </source>
</reference>
<dbReference type="GO" id="GO:0001680">
    <property type="term" value="P:tRNA 3'-terminal CCA addition"/>
    <property type="evidence" value="ECO:0007669"/>
    <property type="project" value="UniProtKB-ARBA"/>
</dbReference>
<comment type="similarity">
    <text evidence="1 4">Belongs to the tRNA nucleotidyltransferase/poly(A) polymerase family.</text>
</comment>
<dbReference type="GO" id="GO:0003723">
    <property type="term" value="F:RNA binding"/>
    <property type="evidence" value="ECO:0007669"/>
    <property type="project" value="UniProtKB-KW"/>
</dbReference>
<evidence type="ECO:0000259" key="6">
    <source>
        <dbReference type="Pfam" id="PF01743"/>
    </source>
</evidence>
<feature type="compositionally biased region" description="Basic and acidic residues" evidence="5">
    <location>
        <begin position="709"/>
        <end position="723"/>
    </location>
</feature>
<dbReference type="GO" id="GO:0016779">
    <property type="term" value="F:nucleotidyltransferase activity"/>
    <property type="evidence" value="ECO:0007669"/>
    <property type="project" value="InterPro"/>
</dbReference>
<dbReference type="Gramene" id="PSS29955">
    <property type="protein sequence ID" value="PSS29955"/>
    <property type="gene ID" value="CEY00_Acc05269"/>
</dbReference>
<dbReference type="InParanoid" id="A0A2R6RIW2"/>
<dbReference type="InterPro" id="IPR052191">
    <property type="entry name" value="tRNA_ntf/polyA_polymerase_I"/>
</dbReference>
<dbReference type="InterPro" id="IPR032828">
    <property type="entry name" value="PolyA_RNA-bd"/>
</dbReference>
<dbReference type="STRING" id="1590841.A0A2R6RIW2"/>
<feature type="compositionally biased region" description="Basic and acidic residues" evidence="5">
    <location>
        <begin position="683"/>
        <end position="700"/>
    </location>
</feature>